<evidence type="ECO:0000256" key="1">
    <source>
        <dbReference type="ARBA" id="ARBA00004123"/>
    </source>
</evidence>
<feature type="region of interest" description="Disordered" evidence="9">
    <location>
        <begin position="104"/>
        <end position="197"/>
    </location>
</feature>
<evidence type="ECO:0000256" key="3">
    <source>
        <dbReference type="ARBA" id="ARBA00006922"/>
    </source>
</evidence>
<keyword evidence="11" id="KW-1185">Reference proteome</keyword>
<keyword evidence="6" id="KW-0805">Transcription regulation</keyword>
<evidence type="ECO:0000256" key="5">
    <source>
        <dbReference type="ARBA" id="ARBA00022491"/>
    </source>
</evidence>
<evidence type="ECO:0000256" key="2">
    <source>
        <dbReference type="ARBA" id="ARBA00004496"/>
    </source>
</evidence>
<evidence type="ECO:0000313" key="10">
    <source>
        <dbReference type="EMBL" id="KAF2101370.1"/>
    </source>
</evidence>
<feature type="region of interest" description="Disordered" evidence="9">
    <location>
        <begin position="308"/>
        <end position="340"/>
    </location>
</feature>
<feature type="compositionally biased region" description="Polar residues" evidence="9">
    <location>
        <begin position="13"/>
        <end position="24"/>
    </location>
</feature>
<dbReference type="EMBL" id="ML978123">
    <property type="protein sequence ID" value="KAF2101370.1"/>
    <property type="molecule type" value="Genomic_DNA"/>
</dbReference>
<keyword evidence="5" id="KW-0678">Repressor</keyword>
<dbReference type="InterPro" id="IPR013734">
    <property type="entry name" value="TF_Nrm1/Whi5"/>
</dbReference>
<comment type="caution">
    <text evidence="10">The sequence shown here is derived from an EMBL/GenBank/DDBJ whole genome shotgun (WGS) entry which is preliminary data.</text>
</comment>
<feature type="compositionally biased region" description="Basic and acidic residues" evidence="9">
    <location>
        <begin position="320"/>
        <end position="330"/>
    </location>
</feature>
<dbReference type="Proteomes" id="UP000799772">
    <property type="component" value="Unassembled WGS sequence"/>
</dbReference>
<evidence type="ECO:0000256" key="4">
    <source>
        <dbReference type="ARBA" id="ARBA00022490"/>
    </source>
</evidence>
<accession>A0A9P4ILD3</accession>
<evidence type="ECO:0000256" key="9">
    <source>
        <dbReference type="SAM" id="MobiDB-lite"/>
    </source>
</evidence>
<protein>
    <submittedName>
        <fullName evidence="10">Uncharacterized protein</fullName>
    </submittedName>
</protein>
<feature type="region of interest" description="Disordered" evidence="9">
    <location>
        <begin position="1"/>
        <end position="91"/>
    </location>
</feature>
<keyword evidence="8" id="KW-0539">Nucleus</keyword>
<dbReference type="GO" id="GO:0005737">
    <property type="term" value="C:cytoplasm"/>
    <property type="evidence" value="ECO:0007669"/>
    <property type="project" value="UniProtKB-SubCell"/>
</dbReference>
<evidence type="ECO:0000256" key="7">
    <source>
        <dbReference type="ARBA" id="ARBA00023163"/>
    </source>
</evidence>
<sequence length="382" mass="41276">MSSNPPHALYISPRQSSMAPQSPMKSPVRRVLGELTPNARASPVIARDDIVKTPTATSPLKKAGPVTPADILSEKHRLEEEAKTRWTEGKKRPLDTAITAVAFKKRRRTESWTAGERTSLWVTQDTTVQPPLSLHVPSDGSTTEENTPEPEPSPTGSGLRPSLEATAVKGSFSSLIDYDPSNASDKSQRPSLSPPADHHVEVVETNLKSQVELLRLRLRVAMYKVRTNQTDVPLSHLKVVDNKPSDPTGETIPPAEPNNSAALSVKPVSIPSAKRVEQSKSRSLGLLPAPILRPTAYSSRFINSRVADITSSPPSGSASPRKDLSVREHSLPTTRVSSPVKARAHVTPMASRVIEVGSEENLTSSVVKGRAASGLLELMRAR</sequence>
<dbReference type="OrthoDB" id="5345625at2759"/>
<reference evidence="10" key="1">
    <citation type="journal article" date="2020" name="Stud. Mycol.">
        <title>101 Dothideomycetes genomes: a test case for predicting lifestyles and emergence of pathogens.</title>
        <authorList>
            <person name="Haridas S."/>
            <person name="Albert R."/>
            <person name="Binder M."/>
            <person name="Bloem J."/>
            <person name="Labutti K."/>
            <person name="Salamov A."/>
            <person name="Andreopoulos B."/>
            <person name="Baker S."/>
            <person name="Barry K."/>
            <person name="Bills G."/>
            <person name="Bluhm B."/>
            <person name="Cannon C."/>
            <person name="Castanera R."/>
            <person name="Culley D."/>
            <person name="Daum C."/>
            <person name="Ezra D."/>
            <person name="Gonzalez J."/>
            <person name="Henrissat B."/>
            <person name="Kuo A."/>
            <person name="Liang C."/>
            <person name="Lipzen A."/>
            <person name="Lutzoni F."/>
            <person name="Magnuson J."/>
            <person name="Mondo S."/>
            <person name="Nolan M."/>
            <person name="Ohm R."/>
            <person name="Pangilinan J."/>
            <person name="Park H.-J."/>
            <person name="Ramirez L."/>
            <person name="Alfaro M."/>
            <person name="Sun H."/>
            <person name="Tritt A."/>
            <person name="Yoshinaga Y."/>
            <person name="Zwiers L.-H."/>
            <person name="Turgeon B."/>
            <person name="Goodwin S."/>
            <person name="Spatafora J."/>
            <person name="Crous P."/>
            <person name="Grigoriev I."/>
        </authorList>
    </citation>
    <scope>NUCLEOTIDE SEQUENCE</scope>
    <source>
        <strain evidence="10">CBS 133067</strain>
    </source>
</reference>
<feature type="compositionally biased region" description="Polar residues" evidence="9">
    <location>
        <begin position="181"/>
        <end position="191"/>
    </location>
</feature>
<comment type="subcellular location">
    <subcellularLocation>
        <location evidence="2">Cytoplasm</location>
    </subcellularLocation>
    <subcellularLocation>
        <location evidence="1">Nucleus</location>
    </subcellularLocation>
</comment>
<dbReference type="AlphaFoldDB" id="A0A9P4ILD3"/>
<feature type="compositionally biased region" description="Polar residues" evidence="9">
    <location>
        <begin position="309"/>
        <end position="318"/>
    </location>
</feature>
<evidence type="ECO:0000313" key="11">
    <source>
        <dbReference type="Proteomes" id="UP000799772"/>
    </source>
</evidence>
<dbReference type="Pfam" id="PF08528">
    <property type="entry name" value="Whi5"/>
    <property type="match status" value="1"/>
</dbReference>
<feature type="compositionally biased region" description="Polar residues" evidence="9">
    <location>
        <begin position="120"/>
        <end position="130"/>
    </location>
</feature>
<comment type="similarity">
    <text evidence="3">Belongs to the WHI5/NRM1 family.</text>
</comment>
<feature type="compositionally biased region" description="Basic and acidic residues" evidence="9">
    <location>
        <begin position="72"/>
        <end position="91"/>
    </location>
</feature>
<evidence type="ECO:0000256" key="8">
    <source>
        <dbReference type="ARBA" id="ARBA00023242"/>
    </source>
</evidence>
<name>A0A9P4ILD3_9PEZI</name>
<proteinExistence type="inferred from homology"/>
<keyword evidence="7" id="KW-0804">Transcription</keyword>
<organism evidence="10 11">
    <name type="scientific">Rhizodiscina lignyota</name>
    <dbReference type="NCBI Taxonomy" id="1504668"/>
    <lineage>
        <taxon>Eukaryota</taxon>
        <taxon>Fungi</taxon>
        <taxon>Dikarya</taxon>
        <taxon>Ascomycota</taxon>
        <taxon>Pezizomycotina</taxon>
        <taxon>Dothideomycetes</taxon>
        <taxon>Pleosporomycetidae</taxon>
        <taxon>Aulographales</taxon>
        <taxon>Rhizodiscinaceae</taxon>
        <taxon>Rhizodiscina</taxon>
    </lineage>
</organism>
<feature type="region of interest" description="Disordered" evidence="9">
    <location>
        <begin position="238"/>
        <end position="262"/>
    </location>
</feature>
<keyword evidence="4" id="KW-0963">Cytoplasm</keyword>
<gene>
    <name evidence="10" type="ORF">NA57DRAFT_53342</name>
</gene>
<dbReference type="GO" id="GO:0005634">
    <property type="term" value="C:nucleus"/>
    <property type="evidence" value="ECO:0007669"/>
    <property type="project" value="UniProtKB-SubCell"/>
</dbReference>
<evidence type="ECO:0000256" key="6">
    <source>
        <dbReference type="ARBA" id="ARBA00023015"/>
    </source>
</evidence>